<dbReference type="OrthoDB" id="9804819at2"/>
<gene>
    <name evidence="6" type="ORF">SAMN05216225_10425</name>
</gene>
<dbReference type="InterPro" id="IPR003593">
    <property type="entry name" value="AAA+_ATPase"/>
</dbReference>
<accession>A0A1M5KWC8</accession>
<dbReference type="InterPro" id="IPR003439">
    <property type="entry name" value="ABC_transporter-like_ATP-bd"/>
</dbReference>
<organism evidence="6 7">
    <name type="scientific">Ornithinibacillus halophilus</name>
    <dbReference type="NCBI Taxonomy" id="930117"/>
    <lineage>
        <taxon>Bacteria</taxon>
        <taxon>Bacillati</taxon>
        <taxon>Bacillota</taxon>
        <taxon>Bacilli</taxon>
        <taxon>Bacillales</taxon>
        <taxon>Bacillaceae</taxon>
        <taxon>Ornithinibacillus</taxon>
    </lineage>
</organism>
<evidence type="ECO:0000256" key="2">
    <source>
        <dbReference type="ARBA" id="ARBA00022448"/>
    </source>
</evidence>
<evidence type="ECO:0000256" key="1">
    <source>
        <dbReference type="ARBA" id="ARBA00005417"/>
    </source>
</evidence>
<dbReference type="InterPro" id="IPR027417">
    <property type="entry name" value="P-loop_NTPase"/>
</dbReference>
<dbReference type="PANTHER" id="PTHR43335:SF8">
    <property type="entry name" value="ABC TRANSPORTER, ATP-BINDING PROTEIN"/>
    <property type="match status" value="1"/>
</dbReference>
<dbReference type="SUPFAM" id="SSF52540">
    <property type="entry name" value="P-loop containing nucleoside triphosphate hydrolases"/>
    <property type="match status" value="1"/>
</dbReference>
<proteinExistence type="inferred from homology"/>
<evidence type="ECO:0000256" key="4">
    <source>
        <dbReference type="ARBA" id="ARBA00022840"/>
    </source>
</evidence>
<keyword evidence="3" id="KW-0547">Nucleotide-binding</keyword>
<dbReference type="RefSeq" id="WP_072891501.1">
    <property type="nucleotide sequence ID" value="NZ_FQVW01000042.1"/>
</dbReference>
<dbReference type="STRING" id="930117.SAMN05216225_10425"/>
<dbReference type="Proteomes" id="UP000183988">
    <property type="component" value="Unassembled WGS sequence"/>
</dbReference>
<dbReference type="AlphaFoldDB" id="A0A1M5KWC8"/>
<protein>
    <submittedName>
        <fullName evidence="6">ABC-2 type transport system ATP-binding protein</fullName>
    </submittedName>
</protein>
<keyword evidence="7" id="KW-1185">Reference proteome</keyword>
<dbReference type="Gene3D" id="3.40.50.300">
    <property type="entry name" value="P-loop containing nucleotide triphosphate hydrolases"/>
    <property type="match status" value="1"/>
</dbReference>
<evidence type="ECO:0000259" key="5">
    <source>
        <dbReference type="PROSITE" id="PS50893"/>
    </source>
</evidence>
<keyword evidence="4 6" id="KW-0067">ATP-binding</keyword>
<dbReference type="Pfam" id="PF00005">
    <property type="entry name" value="ABC_tran"/>
    <property type="match status" value="1"/>
</dbReference>
<reference evidence="6 7" key="1">
    <citation type="submission" date="2016-11" db="EMBL/GenBank/DDBJ databases">
        <authorList>
            <person name="Jaros S."/>
            <person name="Januszkiewicz K."/>
            <person name="Wedrychowicz H."/>
        </authorList>
    </citation>
    <scope>NUCLEOTIDE SEQUENCE [LARGE SCALE GENOMIC DNA]</scope>
    <source>
        <strain evidence="6 7">IBRC-M 10683</strain>
    </source>
</reference>
<sequence length="308" mass="34609">MSNVIIEVNQLTKKFKSTLAVRQADFKIYKGEIFGLIGQNGAGKSTLLKMIGGLVYPSTGKIHLFNSEMNANHPYYERMGLLIENAGLYPQYSAYDNLKFVAMSYGLKDHLKHINELLELVGLSRTNKTKVKNYSMGMKQRLGIAIALMGSPDVLILDEPINGLDPQGISDIRNLILDLNSKGITIIISSHILEELSKVATKYAIIHKGEIIEIHSKEELLLKCEDRIEVEVSDVKMATPILEEHLNIGNYKVMNDHTVCIYDSHIENYRIVNALVENGISVHSIMKHKQSLEQYFLERTESVVTAHG</sequence>
<keyword evidence="2" id="KW-0813">Transport</keyword>
<evidence type="ECO:0000256" key="3">
    <source>
        <dbReference type="ARBA" id="ARBA00022741"/>
    </source>
</evidence>
<comment type="similarity">
    <text evidence="1">Belongs to the ABC transporter superfamily.</text>
</comment>
<dbReference type="GO" id="GO:0005524">
    <property type="term" value="F:ATP binding"/>
    <property type="evidence" value="ECO:0007669"/>
    <property type="project" value="UniProtKB-KW"/>
</dbReference>
<feature type="domain" description="ABC transporter" evidence="5">
    <location>
        <begin position="6"/>
        <end position="233"/>
    </location>
</feature>
<dbReference type="SMART" id="SM00382">
    <property type="entry name" value="AAA"/>
    <property type="match status" value="1"/>
</dbReference>
<dbReference type="PANTHER" id="PTHR43335">
    <property type="entry name" value="ABC TRANSPORTER, ATP-BINDING PROTEIN"/>
    <property type="match status" value="1"/>
</dbReference>
<evidence type="ECO:0000313" key="6">
    <source>
        <dbReference type="EMBL" id="SHG57114.1"/>
    </source>
</evidence>
<evidence type="ECO:0000313" key="7">
    <source>
        <dbReference type="Proteomes" id="UP000183988"/>
    </source>
</evidence>
<dbReference type="EMBL" id="FQVW01000042">
    <property type="protein sequence ID" value="SHG57114.1"/>
    <property type="molecule type" value="Genomic_DNA"/>
</dbReference>
<name>A0A1M5KWC8_9BACI</name>
<dbReference type="GO" id="GO:0016887">
    <property type="term" value="F:ATP hydrolysis activity"/>
    <property type="evidence" value="ECO:0007669"/>
    <property type="project" value="InterPro"/>
</dbReference>
<dbReference type="PROSITE" id="PS50893">
    <property type="entry name" value="ABC_TRANSPORTER_2"/>
    <property type="match status" value="1"/>
</dbReference>